<feature type="binding site" evidence="3">
    <location>
        <position position="116"/>
    </location>
    <ligand>
        <name>ATP</name>
        <dbReference type="ChEBI" id="CHEBI:30616"/>
    </ligand>
</feature>
<dbReference type="InterPro" id="IPR001245">
    <property type="entry name" value="Ser-Thr/Tyr_kinase_cat_dom"/>
</dbReference>
<dbReference type="PANTHER" id="PTHR24418">
    <property type="entry name" value="TYROSINE-PROTEIN KINASE"/>
    <property type="match status" value="1"/>
</dbReference>
<proteinExistence type="predicted"/>
<dbReference type="SUPFAM" id="SSF56112">
    <property type="entry name" value="Protein kinase-like (PK-like)"/>
    <property type="match status" value="1"/>
</dbReference>
<gene>
    <name evidence="5" type="ORF">FGIG_05701</name>
</gene>
<dbReference type="STRING" id="46835.A0A504YLX2"/>
<dbReference type="Pfam" id="PF07714">
    <property type="entry name" value="PK_Tyr_Ser-Thr"/>
    <property type="match status" value="1"/>
</dbReference>
<dbReference type="PROSITE" id="PS00107">
    <property type="entry name" value="PROTEIN_KINASE_ATP"/>
    <property type="match status" value="1"/>
</dbReference>
<evidence type="ECO:0000313" key="5">
    <source>
        <dbReference type="EMBL" id="TPP58760.1"/>
    </source>
</evidence>
<feature type="domain" description="Protein kinase" evidence="4">
    <location>
        <begin position="84"/>
        <end position="160"/>
    </location>
</feature>
<keyword evidence="5" id="KW-0808">Transferase</keyword>
<reference evidence="5 6" key="1">
    <citation type="submission" date="2019-04" db="EMBL/GenBank/DDBJ databases">
        <title>Annotation for the trematode Fasciola gigantica.</title>
        <authorList>
            <person name="Choi Y.-J."/>
        </authorList>
    </citation>
    <scope>NUCLEOTIDE SEQUENCE [LARGE SCALE GENOMIC DNA]</scope>
    <source>
        <strain evidence="5">Uganda_cow_1</strain>
    </source>
</reference>
<keyword evidence="6" id="KW-1185">Reference proteome</keyword>
<comment type="caution">
    <text evidence="5">The sequence shown here is derived from an EMBL/GenBank/DDBJ whole genome shotgun (WGS) entry which is preliminary data.</text>
</comment>
<dbReference type="Proteomes" id="UP000316759">
    <property type="component" value="Unassembled WGS sequence"/>
</dbReference>
<keyword evidence="1 3" id="KW-0547">Nucleotide-binding</keyword>
<evidence type="ECO:0000313" key="6">
    <source>
        <dbReference type="Proteomes" id="UP000316759"/>
    </source>
</evidence>
<dbReference type="EMBL" id="SUNJ01011609">
    <property type="protein sequence ID" value="TPP58760.1"/>
    <property type="molecule type" value="Genomic_DNA"/>
</dbReference>
<protein>
    <submittedName>
        <fullName evidence="5">Tyrosine-protein kinase</fullName>
    </submittedName>
</protein>
<evidence type="ECO:0000256" key="1">
    <source>
        <dbReference type="ARBA" id="ARBA00022741"/>
    </source>
</evidence>
<evidence type="ECO:0000259" key="4">
    <source>
        <dbReference type="PROSITE" id="PS50011"/>
    </source>
</evidence>
<dbReference type="InterPro" id="IPR050198">
    <property type="entry name" value="Non-receptor_tyrosine_kinases"/>
</dbReference>
<dbReference type="InterPro" id="IPR011009">
    <property type="entry name" value="Kinase-like_dom_sf"/>
</dbReference>
<dbReference type="Gene3D" id="3.30.200.20">
    <property type="entry name" value="Phosphorylase Kinase, domain 1"/>
    <property type="match status" value="1"/>
</dbReference>
<evidence type="ECO:0000256" key="2">
    <source>
        <dbReference type="ARBA" id="ARBA00022840"/>
    </source>
</evidence>
<dbReference type="GO" id="GO:0005524">
    <property type="term" value="F:ATP binding"/>
    <property type="evidence" value="ECO:0007669"/>
    <property type="project" value="UniProtKB-UniRule"/>
</dbReference>
<dbReference type="OrthoDB" id="535945at2759"/>
<name>A0A504YLX2_FASGI</name>
<organism evidence="5 6">
    <name type="scientific">Fasciola gigantica</name>
    <name type="common">Giant liver fluke</name>
    <dbReference type="NCBI Taxonomy" id="46835"/>
    <lineage>
        <taxon>Eukaryota</taxon>
        <taxon>Metazoa</taxon>
        <taxon>Spiralia</taxon>
        <taxon>Lophotrochozoa</taxon>
        <taxon>Platyhelminthes</taxon>
        <taxon>Trematoda</taxon>
        <taxon>Digenea</taxon>
        <taxon>Plagiorchiida</taxon>
        <taxon>Echinostomata</taxon>
        <taxon>Echinostomatoidea</taxon>
        <taxon>Fasciolidae</taxon>
        <taxon>Fasciola</taxon>
    </lineage>
</organism>
<sequence length="160" mass="18254">MYPHFVPLAVVPRWEEVSNYQGRLTESHPTGHNNNNIIIITINNNNNNSNQQQQQQQLSFCQRKMQLIYDELPLSHSLLSADSITLKERLGGGNFGYVVKGLYRTPGGQEVPVAVKTLKPNQITNAGEREILAEARTMAQLKHRHIVRLIGKWNQLNWCN</sequence>
<keyword evidence="2 3" id="KW-0067">ATP-binding</keyword>
<dbReference type="InterPro" id="IPR000719">
    <property type="entry name" value="Prot_kinase_dom"/>
</dbReference>
<evidence type="ECO:0000256" key="3">
    <source>
        <dbReference type="PROSITE-ProRule" id="PRU10141"/>
    </source>
</evidence>
<dbReference type="InterPro" id="IPR017441">
    <property type="entry name" value="Protein_kinase_ATP_BS"/>
</dbReference>
<dbReference type="PROSITE" id="PS50011">
    <property type="entry name" value="PROTEIN_KINASE_DOM"/>
    <property type="match status" value="1"/>
</dbReference>
<dbReference type="GO" id="GO:0004672">
    <property type="term" value="F:protein kinase activity"/>
    <property type="evidence" value="ECO:0007669"/>
    <property type="project" value="InterPro"/>
</dbReference>
<accession>A0A504YLX2</accession>
<keyword evidence="5" id="KW-0418">Kinase</keyword>
<dbReference type="AlphaFoldDB" id="A0A504YLX2"/>